<gene>
    <name evidence="8" type="ORF">ASIM_LOCUS7764</name>
</gene>
<reference evidence="8 9" key="2">
    <citation type="submission" date="2018-11" db="EMBL/GenBank/DDBJ databases">
        <authorList>
            <consortium name="Pathogen Informatics"/>
        </authorList>
    </citation>
    <scope>NUCLEOTIDE SEQUENCE [LARGE SCALE GENOMIC DNA]</scope>
</reference>
<keyword evidence="2 5" id="KW-0812">Transmembrane</keyword>
<dbReference type="AlphaFoldDB" id="A0A0M3JK32"/>
<evidence type="ECO:0000313" key="8">
    <source>
        <dbReference type="EMBL" id="VDK30002.1"/>
    </source>
</evidence>
<evidence type="ECO:0000256" key="6">
    <source>
        <dbReference type="SAM" id="SignalP"/>
    </source>
</evidence>
<organism evidence="10">
    <name type="scientific">Anisakis simplex</name>
    <name type="common">Herring worm</name>
    <dbReference type="NCBI Taxonomy" id="6269"/>
    <lineage>
        <taxon>Eukaryota</taxon>
        <taxon>Metazoa</taxon>
        <taxon>Ecdysozoa</taxon>
        <taxon>Nematoda</taxon>
        <taxon>Chromadorea</taxon>
        <taxon>Rhabditida</taxon>
        <taxon>Spirurina</taxon>
        <taxon>Ascaridomorpha</taxon>
        <taxon>Ascaridoidea</taxon>
        <taxon>Anisakidae</taxon>
        <taxon>Anisakis</taxon>
        <taxon>Anisakis simplex complex</taxon>
    </lineage>
</organism>
<proteinExistence type="predicted"/>
<protein>
    <submittedName>
        <fullName evidence="10">CASP-like protein</fullName>
    </submittedName>
</protein>
<accession>A0A0M3JK32</accession>
<sequence length="76" mass="8571">MVAFRIVLLLLAVSVIVASFSMVLVDERVSYSKHLQFVSGVKPLLYWIINFLHDVVRLILVFGLFSIVSNLLCTCT</sequence>
<keyword evidence="3 5" id="KW-1133">Transmembrane helix</keyword>
<evidence type="ECO:0000313" key="9">
    <source>
        <dbReference type="Proteomes" id="UP000267096"/>
    </source>
</evidence>
<feature type="chain" id="PRO_5043120900" evidence="6">
    <location>
        <begin position="19"/>
        <end position="76"/>
    </location>
</feature>
<dbReference type="Proteomes" id="UP000267096">
    <property type="component" value="Unassembled WGS sequence"/>
</dbReference>
<comment type="subcellular location">
    <subcellularLocation>
        <location evidence="1">Membrane</location>
        <topology evidence="1">Multi-pass membrane protein</topology>
    </subcellularLocation>
</comment>
<keyword evidence="9" id="KW-1185">Reference proteome</keyword>
<evidence type="ECO:0000256" key="3">
    <source>
        <dbReference type="ARBA" id="ARBA00022989"/>
    </source>
</evidence>
<dbReference type="InterPro" id="IPR013525">
    <property type="entry name" value="ABC2_TM"/>
</dbReference>
<dbReference type="EMBL" id="UYRR01019516">
    <property type="protein sequence ID" value="VDK30002.1"/>
    <property type="molecule type" value="Genomic_DNA"/>
</dbReference>
<keyword evidence="6" id="KW-0732">Signal</keyword>
<feature type="signal peptide" evidence="6">
    <location>
        <begin position="1"/>
        <end position="18"/>
    </location>
</feature>
<feature type="transmembrane region" description="Helical" evidence="5">
    <location>
        <begin position="45"/>
        <end position="73"/>
    </location>
</feature>
<dbReference type="OrthoDB" id="6512918at2759"/>
<evidence type="ECO:0000259" key="7">
    <source>
        <dbReference type="Pfam" id="PF12698"/>
    </source>
</evidence>
<evidence type="ECO:0000313" key="10">
    <source>
        <dbReference type="WBParaSite" id="ASIM_0000800401-mRNA-1"/>
    </source>
</evidence>
<keyword evidence="4 5" id="KW-0472">Membrane</keyword>
<dbReference type="GO" id="GO:0140359">
    <property type="term" value="F:ABC-type transporter activity"/>
    <property type="evidence" value="ECO:0007669"/>
    <property type="project" value="InterPro"/>
</dbReference>
<evidence type="ECO:0000256" key="1">
    <source>
        <dbReference type="ARBA" id="ARBA00004141"/>
    </source>
</evidence>
<dbReference type="Pfam" id="PF12698">
    <property type="entry name" value="ABC2_membrane_3"/>
    <property type="match status" value="1"/>
</dbReference>
<dbReference type="GO" id="GO:0016020">
    <property type="term" value="C:membrane"/>
    <property type="evidence" value="ECO:0007669"/>
    <property type="project" value="UniProtKB-SubCell"/>
</dbReference>
<feature type="domain" description="ABC-2 type transporter transmembrane" evidence="7">
    <location>
        <begin position="7"/>
        <end position="67"/>
    </location>
</feature>
<reference evidence="10" key="1">
    <citation type="submission" date="2017-02" db="UniProtKB">
        <authorList>
            <consortium name="WormBaseParasite"/>
        </authorList>
    </citation>
    <scope>IDENTIFICATION</scope>
</reference>
<name>A0A0M3JK32_ANISI</name>
<evidence type="ECO:0000256" key="2">
    <source>
        <dbReference type="ARBA" id="ARBA00022692"/>
    </source>
</evidence>
<evidence type="ECO:0000256" key="4">
    <source>
        <dbReference type="ARBA" id="ARBA00023136"/>
    </source>
</evidence>
<evidence type="ECO:0000256" key="5">
    <source>
        <dbReference type="SAM" id="Phobius"/>
    </source>
</evidence>
<dbReference type="WBParaSite" id="ASIM_0000800401-mRNA-1">
    <property type="protein sequence ID" value="ASIM_0000800401-mRNA-1"/>
    <property type="gene ID" value="ASIM_0000800401"/>
</dbReference>